<sequence length="118" mass="13437">MWKTYKNRRLKTLQLHFFQSNFNRHDVFSLFSFTHIAPTLLVRQMSPHGNTRGASGHSRWWPVPMIDSRSCQLACFGWSLPPGICFRASSPSAPEVDSSTCSQQANVFSGLTETRFVN</sequence>
<accession>A0A8D8F2P8</accession>
<organism evidence="1">
    <name type="scientific">Culex pipiens</name>
    <name type="common">House mosquito</name>
    <dbReference type="NCBI Taxonomy" id="7175"/>
    <lineage>
        <taxon>Eukaryota</taxon>
        <taxon>Metazoa</taxon>
        <taxon>Ecdysozoa</taxon>
        <taxon>Arthropoda</taxon>
        <taxon>Hexapoda</taxon>
        <taxon>Insecta</taxon>
        <taxon>Pterygota</taxon>
        <taxon>Neoptera</taxon>
        <taxon>Endopterygota</taxon>
        <taxon>Diptera</taxon>
        <taxon>Nematocera</taxon>
        <taxon>Culicoidea</taxon>
        <taxon>Culicidae</taxon>
        <taxon>Culicinae</taxon>
        <taxon>Culicini</taxon>
        <taxon>Culex</taxon>
        <taxon>Culex</taxon>
    </lineage>
</organism>
<dbReference type="EMBL" id="HBUE01028482">
    <property type="protein sequence ID" value="CAG6455430.1"/>
    <property type="molecule type" value="Transcribed_RNA"/>
</dbReference>
<proteinExistence type="predicted"/>
<protein>
    <submittedName>
        <fullName evidence="1">(northern house mosquito) hypothetical protein</fullName>
    </submittedName>
</protein>
<evidence type="ECO:0000313" key="1">
    <source>
        <dbReference type="EMBL" id="CAG6455430.1"/>
    </source>
</evidence>
<name>A0A8D8F2P8_CULPI</name>
<dbReference type="AlphaFoldDB" id="A0A8D8F2P8"/>
<reference evidence="1" key="1">
    <citation type="submission" date="2021-05" db="EMBL/GenBank/DDBJ databases">
        <authorList>
            <person name="Alioto T."/>
            <person name="Alioto T."/>
            <person name="Gomez Garrido J."/>
        </authorList>
    </citation>
    <scope>NUCLEOTIDE SEQUENCE</scope>
</reference>